<reference evidence="14 15" key="1">
    <citation type="journal article" date="2014" name="BMC Genomics">
        <title>Comparison of environmental and isolate Sulfobacillus genomes reveals diverse carbon, sulfur, nitrogen, and hydrogen metabolisms.</title>
        <authorList>
            <person name="Justice N.B."/>
            <person name="Norman A."/>
            <person name="Brown C.T."/>
            <person name="Singh A."/>
            <person name="Thomas B.C."/>
            <person name="Banfield J.F."/>
        </authorList>
    </citation>
    <scope>NUCLEOTIDE SEQUENCE [LARGE SCALE GENOMIC DNA]</scope>
    <source>
        <strain evidence="14">AMDSBA3</strain>
    </source>
</reference>
<dbReference type="AlphaFoldDB" id="A0A2T2WG36"/>
<dbReference type="GO" id="GO:0006646">
    <property type="term" value="P:phosphatidylethanolamine biosynthetic process"/>
    <property type="evidence" value="ECO:0007669"/>
    <property type="project" value="UniProtKB-UniPathway"/>
</dbReference>
<dbReference type="NCBIfam" id="TIGR00163">
    <property type="entry name" value="PS_decarb"/>
    <property type="match status" value="1"/>
</dbReference>
<sequence length="286" mass="31079">MKAGPLAQWFPRGTVTRVVGWFARTRLSRLAVAIYVKRYGVDLSEAEKPMTEYRSLAEFFGRRLKAESRPIDDSDGAIVSPSDALLSEQGSIDGNVSLSAKGVRYSLSMLLAADGSTTSSFDQGWFMTLYLSPRDYHRVHVPVAGKIVGWTHVPGTFYPVNARGVTSIPAVFTRNERVIIYIATDAGTYAVVMVGAFVIGGISLVHVPQVITNRRPASVRSETLNHPIAVARGDELGQFNFGSTVILLFPGQFLEPNSQIATGSLLKMGVRLARRKGAPYGSPVAF</sequence>
<dbReference type="GO" id="GO:0004609">
    <property type="term" value="F:phosphatidylserine decarboxylase activity"/>
    <property type="evidence" value="ECO:0007669"/>
    <property type="project" value="UniProtKB-EC"/>
</dbReference>
<evidence type="ECO:0000313" key="14">
    <source>
        <dbReference type="EMBL" id="PSR21180.1"/>
    </source>
</evidence>
<name>A0A2T2WG36_9FIRM</name>
<dbReference type="EMBL" id="PXYV01000040">
    <property type="protein sequence ID" value="PSR21180.1"/>
    <property type="molecule type" value="Genomic_DNA"/>
</dbReference>
<evidence type="ECO:0000256" key="10">
    <source>
        <dbReference type="ARBA" id="ARBA00023264"/>
    </source>
</evidence>
<proteinExistence type="predicted"/>
<evidence type="ECO:0000256" key="3">
    <source>
        <dbReference type="ARBA" id="ARBA00012243"/>
    </source>
</evidence>
<evidence type="ECO:0000256" key="8">
    <source>
        <dbReference type="ARBA" id="ARBA00023209"/>
    </source>
</evidence>
<keyword evidence="5" id="KW-0210">Decarboxylase</keyword>
<dbReference type="UniPathway" id="UPA00558"/>
<keyword evidence="13" id="KW-0812">Transmembrane</keyword>
<keyword evidence="7" id="KW-0865">Zymogen</keyword>
<keyword evidence="13" id="KW-1133">Transmembrane helix</keyword>
<dbReference type="InterPro" id="IPR003817">
    <property type="entry name" value="PS_Dcarbxylase"/>
</dbReference>
<evidence type="ECO:0000256" key="12">
    <source>
        <dbReference type="ARBA" id="ARBA00024326"/>
    </source>
</evidence>
<keyword evidence="4" id="KW-0444">Lipid biosynthesis</keyword>
<dbReference type="PANTHER" id="PTHR10067">
    <property type="entry name" value="PHOSPHATIDYLSERINE DECARBOXYLASE"/>
    <property type="match status" value="1"/>
</dbReference>
<protein>
    <recommendedName>
        <fullName evidence="3">phosphatidylserine decarboxylase</fullName>
        <ecNumber evidence="3">4.1.1.65</ecNumber>
    </recommendedName>
</protein>
<organism evidence="14 15">
    <name type="scientific">Sulfobacillus acidophilus</name>
    <dbReference type="NCBI Taxonomy" id="53633"/>
    <lineage>
        <taxon>Bacteria</taxon>
        <taxon>Bacillati</taxon>
        <taxon>Bacillota</taxon>
        <taxon>Clostridia</taxon>
        <taxon>Eubacteriales</taxon>
        <taxon>Clostridiales Family XVII. Incertae Sedis</taxon>
        <taxon>Sulfobacillus</taxon>
    </lineage>
</organism>
<comment type="pathway">
    <text evidence="2">Lipid metabolism.</text>
</comment>
<keyword evidence="13" id="KW-0472">Membrane</keyword>
<evidence type="ECO:0000256" key="13">
    <source>
        <dbReference type="SAM" id="Phobius"/>
    </source>
</evidence>
<evidence type="ECO:0000256" key="1">
    <source>
        <dbReference type="ARBA" id="ARBA00001928"/>
    </source>
</evidence>
<dbReference type="InterPro" id="IPR033177">
    <property type="entry name" value="PSD-B"/>
</dbReference>
<keyword evidence="9" id="KW-0456">Lyase</keyword>
<keyword evidence="10" id="KW-1208">Phospholipid metabolism</keyword>
<dbReference type="Pfam" id="PF02666">
    <property type="entry name" value="PS_Dcarbxylase"/>
    <property type="match status" value="1"/>
</dbReference>
<keyword evidence="11" id="KW-0670">Pyruvate</keyword>
<evidence type="ECO:0000256" key="4">
    <source>
        <dbReference type="ARBA" id="ARBA00022516"/>
    </source>
</evidence>
<accession>A0A2T2WG36</accession>
<feature type="transmembrane region" description="Helical" evidence="13">
    <location>
        <begin position="186"/>
        <end position="207"/>
    </location>
</feature>
<evidence type="ECO:0000256" key="5">
    <source>
        <dbReference type="ARBA" id="ARBA00022793"/>
    </source>
</evidence>
<evidence type="ECO:0000256" key="11">
    <source>
        <dbReference type="ARBA" id="ARBA00023317"/>
    </source>
</evidence>
<keyword evidence="8" id="KW-0594">Phospholipid biosynthesis</keyword>
<evidence type="ECO:0000256" key="2">
    <source>
        <dbReference type="ARBA" id="ARBA00005189"/>
    </source>
</evidence>
<evidence type="ECO:0000256" key="6">
    <source>
        <dbReference type="ARBA" id="ARBA00023098"/>
    </source>
</evidence>
<keyword evidence="6" id="KW-0443">Lipid metabolism</keyword>
<evidence type="ECO:0000313" key="15">
    <source>
        <dbReference type="Proteomes" id="UP000241848"/>
    </source>
</evidence>
<gene>
    <name evidence="14" type="primary">psd</name>
    <name evidence="14" type="ORF">C7B45_11880</name>
</gene>
<dbReference type="Proteomes" id="UP000241848">
    <property type="component" value="Unassembled WGS sequence"/>
</dbReference>
<comment type="caution">
    <text evidence="14">The sequence shown here is derived from an EMBL/GenBank/DDBJ whole genome shotgun (WGS) entry which is preliminary data.</text>
</comment>
<dbReference type="EC" id="4.1.1.65" evidence="3"/>
<comment type="cofactor">
    <cofactor evidence="1">
        <name>pyruvate</name>
        <dbReference type="ChEBI" id="CHEBI:15361"/>
    </cofactor>
</comment>
<comment type="pathway">
    <text evidence="12">Phospholipid metabolism; phosphatidylethanolamine biosynthesis.</text>
</comment>
<dbReference type="PANTHER" id="PTHR10067:SF6">
    <property type="entry name" value="PHOSPHATIDYLSERINE DECARBOXYLASE PROENZYME, MITOCHONDRIAL"/>
    <property type="match status" value="1"/>
</dbReference>
<evidence type="ECO:0000256" key="9">
    <source>
        <dbReference type="ARBA" id="ARBA00023239"/>
    </source>
</evidence>
<evidence type="ECO:0000256" key="7">
    <source>
        <dbReference type="ARBA" id="ARBA00023145"/>
    </source>
</evidence>